<dbReference type="RefSeq" id="WP_007550091.1">
    <property type="nucleotide sequence ID" value="NZ_AFPU01000001.1"/>
</dbReference>
<dbReference type="InterPro" id="IPR007560">
    <property type="entry name" value="Restrct_endonuc_IV_Mrr"/>
</dbReference>
<evidence type="ECO:0000313" key="3">
    <source>
        <dbReference type="EMBL" id="EGP93366.1"/>
    </source>
</evidence>
<dbReference type="InterPro" id="IPR011335">
    <property type="entry name" value="Restrct_endonuc-II-like"/>
</dbReference>
<reference evidence="3 4" key="1">
    <citation type="journal article" date="2011" name="J. Bacteriol.">
        <title>Genome Sequence of an Ammonia-Oxidizing Soil Archaeon, "Candidatus Nitrosoarchaeum koreensis" MY1.</title>
        <authorList>
            <person name="Kim B.K."/>
            <person name="Jung M.Y."/>
            <person name="Yu D.S."/>
            <person name="Park S.J."/>
            <person name="Oh T.K."/>
            <person name="Rhee S.K."/>
            <person name="Kim J.F."/>
        </authorList>
    </citation>
    <scope>NUCLEOTIDE SEQUENCE [LARGE SCALE GENOMIC DNA]</scope>
    <source>
        <strain evidence="3 4">MY1</strain>
    </source>
</reference>
<dbReference type="Pfam" id="PF13240">
    <property type="entry name" value="Zn_Ribbon_1"/>
    <property type="match status" value="1"/>
</dbReference>
<evidence type="ECO:0000259" key="1">
    <source>
        <dbReference type="Pfam" id="PF04471"/>
    </source>
</evidence>
<name>F9CVR4_9ARCH</name>
<proteinExistence type="predicted"/>
<dbReference type="GO" id="GO:0003677">
    <property type="term" value="F:DNA binding"/>
    <property type="evidence" value="ECO:0007669"/>
    <property type="project" value="InterPro"/>
</dbReference>
<dbReference type="PANTHER" id="PTHR30015">
    <property type="entry name" value="MRR RESTRICTION SYSTEM PROTEIN"/>
    <property type="match status" value="1"/>
</dbReference>
<keyword evidence="4" id="KW-1185">Reference proteome</keyword>
<keyword evidence="3" id="KW-0255">Endonuclease</keyword>
<keyword evidence="3" id="KW-0378">Hydrolase</keyword>
<feature type="domain" description="Zinc-ribbon" evidence="2">
    <location>
        <begin position="3"/>
        <end position="24"/>
    </location>
</feature>
<dbReference type="OrthoDB" id="144520at2157"/>
<dbReference type="STRING" id="1001994.MY1_0601"/>
<evidence type="ECO:0000259" key="2">
    <source>
        <dbReference type="Pfam" id="PF13240"/>
    </source>
</evidence>
<dbReference type="AlphaFoldDB" id="F9CVR4"/>
<keyword evidence="3" id="KW-0540">Nuclease</keyword>
<dbReference type="GO" id="GO:0009307">
    <property type="term" value="P:DNA restriction-modification system"/>
    <property type="evidence" value="ECO:0007669"/>
    <property type="project" value="InterPro"/>
</dbReference>
<accession>F9CVR4</accession>
<comment type="caution">
    <text evidence="3">The sequence shown here is derived from an EMBL/GenBank/DDBJ whole genome shotgun (WGS) entry which is preliminary data.</text>
</comment>
<dbReference type="Proteomes" id="UP000004440">
    <property type="component" value="Unassembled WGS sequence"/>
</dbReference>
<dbReference type="InterPro" id="IPR026870">
    <property type="entry name" value="Zinc_ribbon_dom"/>
</dbReference>
<dbReference type="InterPro" id="IPR052906">
    <property type="entry name" value="Type_IV_Methyl-Rstrct_Enzyme"/>
</dbReference>
<dbReference type="Pfam" id="PF04471">
    <property type="entry name" value="Mrr_cat"/>
    <property type="match status" value="1"/>
</dbReference>
<protein>
    <submittedName>
        <fullName evidence="3">Restriction endonuclease</fullName>
    </submittedName>
</protein>
<dbReference type="EMBL" id="AFPU01000001">
    <property type="protein sequence ID" value="EGP93366.1"/>
    <property type="molecule type" value="Genomic_DNA"/>
</dbReference>
<dbReference type="Gene3D" id="3.40.1350.10">
    <property type="match status" value="1"/>
</dbReference>
<feature type="domain" description="Restriction endonuclease type IV Mrr" evidence="1">
    <location>
        <begin position="68"/>
        <end position="180"/>
    </location>
</feature>
<dbReference type="SUPFAM" id="SSF52980">
    <property type="entry name" value="Restriction endonuclease-like"/>
    <property type="match status" value="1"/>
</dbReference>
<dbReference type="InterPro" id="IPR011856">
    <property type="entry name" value="tRNA_endonuc-like_dom_sf"/>
</dbReference>
<dbReference type="PANTHER" id="PTHR30015:SF7">
    <property type="entry name" value="TYPE IV METHYL-DIRECTED RESTRICTION ENZYME ECOKMRR"/>
    <property type="match status" value="1"/>
</dbReference>
<evidence type="ECO:0000313" key="4">
    <source>
        <dbReference type="Proteomes" id="UP000004440"/>
    </source>
</evidence>
<dbReference type="GO" id="GO:0015666">
    <property type="term" value="F:restriction endodeoxyribonuclease activity"/>
    <property type="evidence" value="ECO:0007669"/>
    <property type="project" value="TreeGrafter"/>
</dbReference>
<organism evidence="3 4">
    <name type="scientific">Nitrosarchaeum koreense MY1</name>
    <dbReference type="NCBI Taxonomy" id="1001994"/>
    <lineage>
        <taxon>Archaea</taxon>
        <taxon>Nitrososphaerota</taxon>
        <taxon>Nitrososphaeria</taxon>
        <taxon>Nitrosopumilales</taxon>
        <taxon>Nitrosopumilaceae</taxon>
        <taxon>Nitrosarchaeum</taxon>
    </lineage>
</organism>
<gene>
    <name evidence="3" type="ORF">MY1_0601</name>
</gene>
<sequence length="471" mass="54015">MKFCPECGKDLKGSTKFCPECGYNIQSIISNDIQSGTEIKSNSINGDDESTSEIWQESIQKTTRELGDNLEESVERIFKDRGYETSLRQRLRGKSGQLNEIDVLAKRNKITVAIECKNYDESRKIGIAEIRNFVAKLEDLDINRGFFITSSDFSSDAVGWAQNNPNEKQLELWDGSTFMEQFKATVLGRTNSKIVRIENGIEPKGNIDDFTNLTLHNADRVTLRRCDLIFHPFHIVTFNLNEEFKTPDKQIHTSHNSGSYFVDGLSGEIIYHQDDHGYVFETSDDEEKQFVKEIENYNPVGKLELTQKTGSQIIKVEPSIASNDAQFRVRIHASKDNQSRVPYEVRVSKDTYESRDFLHKPDPNKITTKSRLVLVPKVDIEFESKEYSYSRIVFPASEIWVKDEIAKCKHLIGSKHTFAVCEICGIAKCEKDIMVDDNDTCFCKKHAPQDLKDKNKRSIIPDKLKKFSFRK</sequence>